<keyword evidence="6" id="KW-1185">Reference proteome</keyword>
<name>R7TMN6_CAPTE</name>
<dbReference type="EMBL" id="AMQN01002457">
    <property type="status" value="NOT_ANNOTATED_CDS"/>
    <property type="molecule type" value="Genomic_DNA"/>
</dbReference>
<dbReference type="SMART" id="SM00612">
    <property type="entry name" value="Kelch"/>
    <property type="match status" value="3"/>
</dbReference>
<dbReference type="PROSITE" id="PS50097">
    <property type="entry name" value="BTB"/>
    <property type="match status" value="1"/>
</dbReference>
<reference evidence="5" key="3">
    <citation type="submission" date="2015-06" db="UniProtKB">
        <authorList>
            <consortium name="EnsemblMetazoa"/>
        </authorList>
    </citation>
    <scope>IDENTIFICATION</scope>
</reference>
<evidence type="ECO:0000313" key="5">
    <source>
        <dbReference type="EnsemblMetazoa" id="CapteP120430"/>
    </source>
</evidence>
<evidence type="ECO:0000256" key="2">
    <source>
        <dbReference type="ARBA" id="ARBA00022737"/>
    </source>
</evidence>
<evidence type="ECO:0000313" key="4">
    <source>
        <dbReference type="EMBL" id="ELT95138.1"/>
    </source>
</evidence>
<dbReference type="PANTHER" id="PTHR24412:SF489">
    <property type="entry name" value="RING FINGER DOMAIN AND KELCH REPEAT-CONTAINING PROTEIN DDB_G0271372"/>
    <property type="match status" value="1"/>
</dbReference>
<feature type="domain" description="BTB" evidence="3">
    <location>
        <begin position="8"/>
        <end position="75"/>
    </location>
</feature>
<dbReference type="SMART" id="SM00875">
    <property type="entry name" value="BACK"/>
    <property type="match status" value="1"/>
</dbReference>
<protein>
    <recommendedName>
        <fullName evidence="3">BTB domain-containing protein</fullName>
    </recommendedName>
</protein>
<dbReference type="PIRSF" id="PIRSF037037">
    <property type="entry name" value="Kelch-like_protein_gigaxonin"/>
    <property type="match status" value="1"/>
</dbReference>
<dbReference type="InterPro" id="IPR000210">
    <property type="entry name" value="BTB/POZ_dom"/>
</dbReference>
<dbReference type="InterPro" id="IPR011705">
    <property type="entry name" value="BACK"/>
</dbReference>
<dbReference type="AlphaFoldDB" id="R7TMN6"/>
<dbReference type="Gene3D" id="2.120.10.80">
    <property type="entry name" value="Kelch-type beta propeller"/>
    <property type="match status" value="1"/>
</dbReference>
<sequence length="506" mass="57858">MKEAGELLDVTLVFGECRIRCHKVILAGMCDFFRRMFTTNMAECGAQEIVMRDISAGTGTLLVGYLYTGQIEINTQNVQDLLAASEMLMLGALKQNVEEFLRSHTESMNCISMINLARFYSLETLLAKAKDILHDHIKEIIDMDELRYLQERDFVEVLEERESQEESFLFIQKWMRSADGRTDRFNDLLQHIDLSLCSKEFIFSTVMDEELMHNSRGMKMLQLLFQSFGSTDAQPKSLAVGKLEGEMWMCRDIHVQDWYPIQKPPSQHMYYSACASPGGFIVSGGSRNNVPQRDCFSYDSKSDSWSTLPSMSTARRSHSSIYYNQHLYIVGGWDGQKKINIVETLNMRSLQWSHLPPLPHPVGLPYLAIISNKFLVFGVRNGSWNVDMHEFDFAQQTWQTRSPMPEICDAGSAVTLGEEIYVIGGRSNSCMRFNPRADAWTFLQRPPMDHTNCSLLVWKGQILVFGADNHDSIEAYSPKTNTWTKWALKTPARGGIRFAFEMKLPE</sequence>
<dbReference type="Pfam" id="PF24681">
    <property type="entry name" value="Kelch_KLHDC2_KLHL20_DRC7"/>
    <property type="match status" value="1"/>
</dbReference>
<dbReference type="EMBL" id="KB309217">
    <property type="protein sequence ID" value="ELT95138.1"/>
    <property type="molecule type" value="Genomic_DNA"/>
</dbReference>
<dbReference type="SUPFAM" id="SSF117281">
    <property type="entry name" value="Kelch motif"/>
    <property type="match status" value="1"/>
</dbReference>
<reference evidence="4 6" key="2">
    <citation type="journal article" date="2013" name="Nature">
        <title>Insights into bilaterian evolution from three spiralian genomes.</title>
        <authorList>
            <person name="Simakov O."/>
            <person name="Marletaz F."/>
            <person name="Cho S.J."/>
            <person name="Edsinger-Gonzales E."/>
            <person name="Havlak P."/>
            <person name="Hellsten U."/>
            <person name="Kuo D.H."/>
            <person name="Larsson T."/>
            <person name="Lv J."/>
            <person name="Arendt D."/>
            <person name="Savage R."/>
            <person name="Osoegawa K."/>
            <person name="de Jong P."/>
            <person name="Grimwood J."/>
            <person name="Chapman J.A."/>
            <person name="Shapiro H."/>
            <person name="Aerts A."/>
            <person name="Otillar R.P."/>
            <person name="Terry A.Y."/>
            <person name="Boore J.L."/>
            <person name="Grigoriev I.V."/>
            <person name="Lindberg D.R."/>
            <person name="Seaver E.C."/>
            <person name="Weisblat D.A."/>
            <person name="Putnam N.H."/>
            <person name="Rokhsar D.S."/>
        </authorList>
    </citation>
    <scope>NUCLEOTIDE SEQUENCE</scope>
    <source>
        <strain evidence="4 6">I ESC-2004</strain>
    </source>
</reference>
<dbReference type="STRING" id="283909.R7TMN6"/>
<accession>R7TMN6</accession>
<keyword evidence="2" id="KW-0677">Repeat</keyword>
<dbReference type="OMA" id="VISHAYM"/>
<organism evidence="4">
    <name type="scientific">Capitella teleta</name>
    <name type="common">Polychaete worm</name>
    <dbReference type="NCBI Taxonomy" id="283909"/>
    <lineage>
        <taxon>Eukaryota</taxon>
        <taxon>Metazoa</taxon>
        <taxon>Spiralia</taxon>
        <taxon>Lophotrochozoa</taxon>
        <taxon>Annelida</taxon>
        <taxon>Polychaeta</taxon>
        <taxon>Sedentaria</taxon>
        <taxon>Scolecida</taxon>
        <taxon>Capitellidae</taxon>
        <taxon>Capitella</taxon>
    </lineage>
</organism>
<dbReference type="HOGENOM" id="CLU_004253_14_0_1"/>
<dbReference type="InterPro" id="IPR015915">
    <property type="entry name" value="Kelch-typ_b-propeller"/>
</dbReference>
<dbReference type="OrthoDB" id="10261408at2759"/>
<evidence type="ECO:0000256" key="1">
    <source>
        <dbReference type="ARBA" id="ARBA00022441"/>
    </source>
</evidence>
<dbReference type="Proteomes" id="UP000014760">
    <property type="component" value="Unassembled WGS sequence"/>
</dbReference>
<dbReference type="Gene3D" id="3.30.710.10">
    <property type="entry name" value="Potassium Channel Kv1.1, Chain A"/>
    <property type="match status" value="1"/>
</dbReference>
<proteinExistence type="predicted"/>
<dbReference type="EnsemblMetazoa" id="CapteT120430">
    <property type="protein sequence ID" value="CapteP120430"/>
    <property type="gene ID" value="CapteG120430"/>
</dbReference>
<dbReference type="PANTHER" id="PTHR24412">
    <property type="entry name" value="KELCH PROTEIN"/>
    <property type="match status" value="1"/>
</dbReference>
<dbReference type="SMART" id="SM00225">
    <property type="entry name" value="BTB"/>
    <property type="match status" value="1"/>
</dbReference>
<dbReference type="InterPro" id="IPR017096">
    <property type="entry name" value="BTB-kelch_protein"/>
</dbReference>
<dbReference type="Pfam" id="PF00651">
    <property type="entry name" value="BTB"/>
    <property type="match status" value="1"/>
</dbReference>
<dbReference type="Gene3D" id="1.25.40.420">
    <property type="match status" value="1"/>
</dbReference>
<dbReference type="SUPFAM" id="SSF54695">
    <property type="entry name" value="POZ domain"/>
    <property type="match status" value="1"/>
</dbReference>
<dbReference type="InterPro" id="IPR011333">
    <property type="entry name" value="SKP1/BTB/POZ_sf"/>
</dbReference>
<dbReference type="InterPro" id="IPR006652">
    <property type="entry name" value="Kelch_1"/>
</dbReference>
<evidence type="ECO:0000259" key="3">
    <source>
        <dbReference type="PROSITE" id="PS50097"/>
    </source>
</evidence>
<dbReference type="Pfam" id="PF07707">
    <property type="entry name" value="BACK"/>
    <property type="match status" value="1"/>
</dbReference>
<reference evidence="6" key="1">
    <citation type="submission" date="2012-12" db="EMBL/GenBank/DDBJ databases">
        <authorList>
            <person name="Hellsten U."/>
            <person name="Grimwood J."/>
            <person name="Chapman J.A."/>
            <person name="Shapiro H."/>
            <person name="Aerts A."/>
            <person name="Otillar R.P."/>
            <person name="Terry A.Y."/>
            <person name="Boore J.L."/>
            <person name="Simakov O."/>
            <person name="Marletaz F."/>
            <person name="Cho S.-J."/>
            <person name="Edsinger-Gonzales E."/>
            <person name="Havlak P."/>
            <person name="Kuo D.-H."/>
            <person name="Larsson T."/>
            <person name="Lv J."/>
            <person name="Arendt D."/>
            <person name="Savage R."/>
            <person name="Osoegawa K."/>
            <person name="de Jong P."/>
            <person name="Lindberg D.R."/>
            <person name="Seaver E.C."/>
            <person name="Weisblat D.A."/>
            <person name="Putnam N.H."/>
            <person name="Grigoriev I.V."/>
            <person name="Rokhsar D.S."/>
        </authorList>
    </citation>
    <scope>NUCLEOTIDE SEQUENCE</scope>
    <source>
        <strain evidence="6">I ESC-2004</strain>
    </source>
</reference>
<keyword evidence="1" id="KW-0880">Kelch repeat</keyword>
<evidence type="ECO:0000313" key="6">
    <source>
        <dbReference type="Proteomes" id="UP000014760"/>
    </source>
</evidence>
<gene>
    <name evidence="4" type="ORF">CAPTEDRAFT_120430</name>
</gene>